<evidence type="ECO:0000313" key="3">
    <source>
        <dbReference type="EMBL" id="KOB68546.1"/>
    </source>
</evidence>
<dbReference type="Pfam" id="PF05225">
    <property type="entry name" value="HTH_psq"/>
    <property type="match status" value="1"/>
</dbReference>
<dbReference type="GO" id="GO:0003677">
    <property type="term" value="F:DNA binding"/>
    <property type="evidence" value="ECO:0007669"/>
    <property type="project" value="InterPro"/>
</dbReference>
<dbReference type="SUPFAM" id="SSF46689">
    <property type="entry name" value="Homeodomain-like"/>
    <property type="match status" value="1"/>
</dbReference>
<protein>
    <recommendedName>
        <fullName evidence="2">HTH psq-type domain-containing protein</fullName>
    </recommendedName>
</protein>
<proteinExistence type="predicted"/>
<sequence length="153" mass="17428">MNLAIESVRKQNVGLNEVSRIYGVPKATLKRRLDGVSQKAKEHVQIPGSESDLPPELENELCKHVLEMEGCLYGITPMDSRRLAFELAEKNNIKYRFNKDKQSAGKKWYYAFMKRHPNLSLRQPRATSMCRATGFNKPVVEGFFNKLEAVGQA</sequence>
<evidence type="ECO:0000256" key="1">
    <source>
        <dbReference type="ARBA" id="ARBA00004123"/>
    </source>
</evidence>
<dbReference type="STRING" id="104452.A0A0L7KZP3"/>
<dbReference type="InterPro" id="IPR009057">
    <property type="entry name" value="Homeodomain-like_sf"/>
</dbReference>
<dbReference type="GO" id="GO:0005634">
    <property type="term" value="C:nucleus"/>
    <property type="evidence" value="ECO:0007669"/>
    <property type="project" value="UniProtKB-SubCell"/>
</dbReference>
<name>A0A0L7KZP3_OPEBR</name>
<evidence type="ECO:0000259" key="2">
    <source>
        <dbReference type="Pfam" id="PF05225"/>
    </source>
</evidence>
<dbReference type="EMBL" id="JTDY01004132">
    <property type="protein sequence ID" value="KOB68546.1"/>
    <property type="molecule type" value="Genomic_DNA"/>
</dbReference>
<keyword evidence="4" id="KW-1185">Reference proteome</keyword>
<dbReference type="Proteomes" id="UP000037510">
    <property type="component" value="Unassembled WGS sequence"/>
</dbReference>
<comment type="caution">
    <text evidence="3">The sequence shown here is derived from an EMBL/GenBank/DDBJ whole genome shotgun (WGS) entry which is preliminary data.</text>
</comment>
<reference evidence="3 4" key="1">
    <citation type="journal article" date="2015" name="Genome Biol. Evol.">
        <title>The genome of winter moth (Operophtera brumata) provides a genomic perspective on sexual dimorphism and phenology.</title>
        <authorList>
            <person name="Derks M.F."/>
            <person name="Smit S."/>
            <person name="Salis L."/>
            <person name="Schijlen E."/>
            <person name="Bossers A."/>
            <person name="Mateman C."/>
            <person name="Pijl A.S."/>
            <person name="de Ridder D."/>
            <person name="Groenen M.A."/>
            <person name="Visser M.E."/>
            <person name="Megens H.J."/>
        </authorList>
    </citation>
    <scope>NUCLEOTIDE SEQUENCE [LARGE SCALE GENOMIC DNA]</scope>
    <source>
        <strain evidence="3">WM2013NL</strain>
        <tissue evidence="3">Head and thorax</tissue>
    </source>
</reference>
<feature type="domain" description="HTH psq-type" evidence="2">
    <location>
        <begin position="1"/>
        <end position="35"/>
    </location>
</feature>
<dbReference type="InterPro" id="IPR007889">
    <property type="entry name" value="HTH_Psq"/>
</dbReference>
<dbReference type="AlphaFoldDB" id="A0A0L7KZP3"/>
<accession>A0A0L7KZP3</accession>
<evidence type="ECO:0000313" key="4">
    <source>
        <dbReference type="Proteomes" id="UP000037510"/>
    </source>
</evidence>
<organism evidence="3 4">
    <name type="scientific">Operophtera brumata</name>
    <name type="common">Winter moth</name>
    <name type="synonym">Phalaena brumata</name>
    <dbReference type="NCBI Taxonomy" id="104452"/>
    <lineage>
        <taxon>Eukaryota</taxon>
        <taxon>Metazoa</taxon>
        <taxon>Ecdysozoa</taxon>
        <taxon>Arthropoda</taxon>
        <taxon>Hexapoda</taxon>
        <taxon>Insecta</taxon>
        <taxon>Pterygota</taxon>
        <taxon>Neoptera</taxon>
        <taxon>Endopterygota</taxon>
        <taxon>Lepidoptera</taxon>
        <taxon>Glossata</taxon>
        <taxon>Ditrysia</taxon>
        <taxon>Geometroidea</taxon>
        <taxon>Geometridae</taxon>
        <taxon>Larentiinae</taxon>
        <taxon>Operophtera</taxon>
    </lineage>
</organism>
<gene>
    <name evidence="3" type="ORF">OBRU01_10905</name>
</gene>
<comment type="subcellular location">
    <subcellularLocation>
        <location evidence="1">Nucleus</location>
    </subcellularLocation>
</comment>
<dbReference type="Gene3D" id="1.10.10.60">
    <property type="entry name" value="Homeodomain-like"/>
    <property type="match status" value="1"/>
</dbReference>